<protein>
    <submittedName>
        <fullName evidence="1">DUF3576 domain-containing protein</fullName>
    </submittedName>
</protein>
<name>A0ABT3WCE6_9PROT</name>
<keyword evidence="2" id="KW-1185">Reference proteome</keyword>
<evidence type="ECO:0000313" key="2">
    <source>
        <dbReference type="Proteomes" id="UP001165633"/>
    </source>
</evidence>
<organism evidence="1 2">
    <name type="scientific">Bombella dulcis</name>
    <dbReference type="NCBI Taxonomy" id="2967339"/>
    <lineage>
        <taxon>Bacteria</taxon>
        <taxon>Pseudomonadati</taxon>
        <taxon>Pseudomonadota</taxon>
        <taxon>Alphaproteobacteria</taxon>
        <taxon>Acetobacterales</taxon>
        <taxon>Acetobacteraceae</taxon>
        <taxon>Bombella</taxon>
    </lineage>
</organism>
<sequence>MLPRLPCWKPCSRPALARPSAGLPMFFSSSYPVPRLSVLWCGLRRPMVLSLMAVVAVGGLAGCGGGKRNPSSLALPRNHLLGVDRGAQGGDDQLRGGVNAYLWRGAIDTLSFMPMVSADAQGGVILTDWYQPSGSQDERFKIAAYILDRRLRSDAIRLSVFRQTRINGGEWQDTPAASNTAADIISRILERARQLRAENGGGK</sequence>
<evidence type="ECO:0000313" key="1">
    <source>
        <dbReference type="EMBL" id="MCX5616764.1"/>
    </source>
</evidence>
<dbReference type="InterPro" id="IPR021959">
    <property type="entry name" value="DUF3576"/>
</dbReference>
<gene>
    <name evidence="1" type="ORF">NQF87_07240</name>
</gene>
<proteinExistence type="predicted"/>
<dbReference type="Proteomes" id="UP001165633">
    <property type="component" value="Unassembled WGS sequence"/>
</dbReference>
<reference evidence="1" key="1">
    <citation type="submission" date="2022-07" db="EMBL/GenBank/DDBJ databases">
        <title>Bombella genomes.</title>
        <authorList>
            <person name="Harer L."/>
            <person name="Styblova S."/>
            <person name="Ehrmann M."/>
        </authorList>
    </citation>
    <scope>NUCLEOTIDE SEQUENCE</scope>
    <source>
        <strain evidence="1">TMW 2.2559</strain>
    </source>
</reference>
<dbReference type="EMBL" id="JANIDV010000004">
    <property type="protein sequence ID" value="MCX5616764.1"/>
    <property type="molecule type" value="Genomic_DNA"/>
</dbReference>
<dbReference type="Pfam" id="PF12100">
    <property type="entry name" value="DUF3576"/>
    <property type="match status" value="1"/>
</dbReference>
<accession>A0ABT3WCE6</accession>
<comment type="caution">
    <text evidence="1">The sequence shown here is derived from an EMBL/GenBank/DDBJ whole genome shotgun (WGS) entry which is preliminary data.</text>
</comment>